<dbReference type="InterPro" id="IPR004291">
    <property type="entry name" value="Transposase_IS66_central"/>
</dbReference>
<dbReference type="PANTHER" id="PTHR33678">
    <property type="entry name" value="BLL1576 PROTEIN"/>
    <property type="match status" value="1"/>
</dbReference>
<dbReference type="InterPro" id="IPR052344">
    <property type="entry name" value="Transposase-related"/>
</dbReference>
<name>A0A7M1W4K6_VIBPH</name>
<dbReference type="Pfam" id="PF03050">
    <property type="entry name" value="DDE_Tnp_IS66"/>
    <property type="match status" value="1"/>
</dbReference>
<evidence type="ECO:0000313" key="2">
    <source>
        <dbReference type="EMBL" id="QOS21904.1"/>
    </source>
</evidence>
<reference evidence="2" key="1">
    <citation type="submission" date="2020-08" db="EMBL/GenBank/DDBJ databases">
        <title>Genetic structure, function and evolution of capsule biosynthesis loci in Vibrio parahaemolyticus.</title>
        <authorList>
            <person name="Li L."/>
            <person name="Bian S."/>
        </authorList>
    </citation>
    <scope>NUCLEOTIDE SEQUENCE</scope>
    <source>
        <strain evidence="2">VP389</strain>
    </source>
</reference>
<protein>
    <recommendedName>
        <fullName evidence="1">Transposase IS66 central domain-containing protein</fullName>
    </recommendedName>
</protein>
<evidence type="ECO:0000259" key="1">
    <source>
        <dbReference type="Pfam" id="PF03050"/>
    </source>
</evidence>
<sequence>MVYHTKPFYRHQIHEIPKPRVDITEYQLYSGKCQQCQKVSRARLPEGTPQGIMGPNLLSYTSVLAGQYHLSVRKIQSLLKEQLGTTFSVGAISEAQTKVASMLTPLHQAVRDSIQKAPLVHIDETSHPRNDESSLRWCWLATSVRAITGYRWANANSAGPILNETCSKSLITVAEVLPPELAGV</sequence>
<dbReference type="PANTHER" id="PTHR33678:SF1">
    <property type="entry name" value="BLL1576 PROTEIN"/>
    <property type="match status" value="1"/>
</dbReference>
<gene>
    <name evidence="2" type="ORF">VP389_00023</name>
</gene>
<accession>A0A7M1W4K6</accession>
<organism evidence="2">
    <name type="scientific">Vibrio parahaemolyticus</name>
    <dbReference type="NCBI Taxonomy" id="670"/>
    <lineage>
        <taxon>Bacteria</taxon>
        <taxon>Pseudomonadati</taxon>
        <taxon>Pseudomonadota</taxon>
        <taxon>Gammaproteobacteria</taxon>
        <taxon>Vibrionales</taxon>
        <taxon>Vibrionaceae</taxon>
        <taxon>Vibrio</taxon>
    </lineage>
</organism>
<dbReference type="EMBL" id="MT898200">
    <property type="protein sequence ID" value="QOS21904.1"/>
    <property type="molecule type" value="Genomic_DNA"/>
</dbReference>
<dbReference type="AlphaFoldDB" id="A0A7M1W4K6"/>
<proteinExistence type="predicted"/>
<feature type="domain" description="Transposase IS66 central" evidence="1">
    <location>
        <begin position="51"/>
        <end position="145"/>
    </location>
</feature>